<gene>
    <name evidence="1" type="ORF">GWI33_001618</name>
</gene>
<evidence type="ECO:0000313" key="1">
    <source>
        <dbReference type="EMBL" id="KAF7282985.1"/>
    </source>
</evidence>
<protein>
    <submittedName>
        <fullName evidence="1">Uncharacterized protein</fullName>
    </submittedName>
</protein>
<keyword evidence="2" id="KW-1185">Reference proteome</keyword>
<comment type="caution">
    <text evidence="1">The sequence shown here is derived from an EMBL/GenBank/DDBJ whole genome shotgun (WGS) entry which is preliminary data.</text>
</comment>
<sequence length="67" mass="7631">MDVCSRSKECLEVLEDREMKVSGEVSGFCIDFHAETSTVHNDRNTLPTTSTKIPSWDIFLPKLFLKP</sequence>
<name>A0A834IRX8_RHYFE</name>
<dbReference type="EMBL" id="JAACXV010000147">
    <property type="protein sequence ID" value="KAF7282985.1"/>
    <property type="molecule type" value="Genomic_DNA"/>
</dbReference>
<organism evidence="1 2">
    <name type="scientific">Rhynchophorus ferrugineus</name>
    <name type="common">Red palm weevil</name>
    <name type="synonym">Curculio ferrugineus</name>
    <dbReference type="NCBI Taxonomy" id="354439"/>
    <lineage>
        <taxon>Eukaryota</taxon>
        <taxon>Metazoa</taxon>
        <taxon>Ecdysozoa</taxon>
        <taxon>Arthropoda</taxon>
        <taxon>Hexapoda</taxon>
        <taxon>Insecta</taxon>
        <taxon>Pterygota</taxon>
        <taxon>Neoptera</taxon>
        <taxon>Endopterygota</taxon>
        <taxon>Coleoptera</taxon>
        <taxon>Polyphaga</taxon>
        <taxon>Cucujiformia</taxon>
        <taxon>Curculionidae</taxon>
        <taxon>Dryophthorinae</taxon>
        <taxon>Rhynchophorus</taxon>
    </lineage>
</organism>
<accession>A0A834IRX8</accession>
<proteinExistence type="predicted"/>
<dbReference type="AlphaFoldDB" id="A0A834IRX8"/>
<reference evidence="1" key="1">
    <citation type="submission" date="2020-08" db="EMBL/GenBank/DDBJ databases">
        <title>Genome sequencing and assembly of the red palm weevil Rhynchophorus ferrugineus.</title>
        <authorList>
            <person name="Dias G.B."/>
            <person name="Bergman C.M."/>
            <person name="Manee M."/>
        </authorList>
    </citation>
    <scope>NUCLEOTIDE SEQUENCE</scope>
    <source>
        <strain evidence="1">AA-2017</strain>
        <tissue evidence="1">Whole larva</tissue>
    </source>
</reference>
<dbReference type="Proteomes" id="UP000625711">
    <property type="component" value="Unassembled WGS sequence"/>
</dbReference>
<evidence type="ECO:0000313" key="2">
    <source>
        <dbReference type="Proteomes" id="UP000625711"/>
    </source>
</evidence>